<evidence type="ECO:0000256" key="7">
    <source>
        <dbReference type="ARBA" id="ARBA00022989"/>
    </source>
</evidence>
<evidence type="ECO:0000313" key="14">
    <source>
        <dbReference type="Ensembl" id="ENSEASP00005001382.1"/>
    </source>
</evidence>
<dbReference type="FunFam" id="1.20.1070.10:FF:000006">
    <property type="entry name" value="Olfactory receptor"/>
    <property type="match status" value="1"/>
</dbReference>
<feature type="transmembrane region" description="Helical" evidence="12">
    <location>
        <begin position="101"/>
        <end position="122"/>
    </location>
</feature>
<dbReference type="CDD" id="cd15955">
    <property type="entry name" value="7tmA_OR52A-like"/>
    <property type="match status" value="1"/>
</dbReference>
<sequence>MLIFNGSIFMPSVLTLIGIPGLESVQCWIGIPFSVMYLSAVIGNSLILVIIKYEKSLHKPMYIFLAMLGATDIVLSTCILPKMLGIFWFNLPEISFEVCLLQMWFIHSFQAVESGVLLVMALDRYVAICDPLRHATIFSQRLLTRIGVGVTLRAAVLVAPSILLIKCRLKLYRTTIISHSYCEHMAIVKLAIEDIRINKIYGLFVAFTILGFDIIFVTLSYVQIFITVFRLPQKEARFKAFNTCIAHICVFLQFYLLAFFSFFTHRFGSHIPPYVHILLSNIYLLAPPFLNPIVYGVKTKQIRDHVLKIALVCYSYKNGTLLC</sequence>
<dbReference type="PRINTS" id="PR00245">
    <property type="entry name" value="OLFACTORYR"/>
</dbReference>
<evidence type="ECO:0000256" key="11">
    <source>
        <dbReference type="RuleBase" id="RU000688"/>
    </source>
</evidence>
<dbReference type="InterPro" id="IPR000725">
    <property type="entry name" value="Olfact_rcpt"/>
</dbReference>
<evidence type="ECO:0000256" key="12">
    <source>
        <dbReference type="RuleBase" id="RU363047"/>
    </source>
</evidence>
<feature type="transmembrane region" description="Helical" evidence="12">
    <location>
        <begin position="200"/>
        <end position="228"/>
    </location>
</feature>
<dbReference type="Ensembl" id="ENSEAST00005001558.1">
    <property type="protein sequence ID" value="ENSEASP00005001382.1"/>
    <property type="gene ID" value="ENSEASG00005001148.1"/>
</dbReference>
<dbReference type="PANTHER" id="PTHR26450:SF48">
    <property type="entry name" value="OLFACTORY RECEPTOR 52A5"/>
    <property type="match status" value="1"/>
</dbReference>
<feature type="transmembrane region" description="Helical" evidence="12">
    <location>
        <begin position="34"/>
        <end position="51"/>
    </location>
</feature>
<feature type="transmembrane region" description="Helical" evidence="12">
    <location>
        <begin position="240"/>
        <end position="262"/>
    </location>
</feature>
<keyword evidence="10 11" id="KW-0807">Transducer</keyword>
<dbReference type="InterPro" id="IPR000276">
    <property type="entry name" value="GPCR_Rhodpsn"/>
</dbReference>
<keyword evidence="8 11" id="KW-0297">G-protein coupled receptor</keyword>
<keyword evidence="12" id="KW-1003">Cell membrane</keyword>
<evidence type="ECO:0000256" key="8">
    <source>
        <dbReference type="ARBA" id="ARBA00023040"/>
    </source>
</evidence>
<feature type="domain" description="G-protein coupled receptors family 1 profile" evidence="13">
    <location>
        <begin position="43"/>
        <end position="295"/>
    </location>
</feature>
<dbReference type="SUPFAM" id="SSF81321">
    <property type="entry name" value="Family A G protein-coupled receptor-like"/>
    <property type="match status" value="1"/>
</dbReference>
<evidence type="ECO:0000259" key="13">
    <source>
        <dbReference type="PROSITE" id="PS50262"/>
    </source>
</evidence>
<dbReference type="AlphaFoldDB" id="A0A8C4KY16"/>
<evidence type="ECO:0000256" key="1">
    <source>
        <dbReference type="ARBA" id="ARBA00002936"/>
    </source>
</evidence>
<feature type="transmembrane region" description="Helical" evidence="12">
    <location>
        <begin position="142"/>
        <end position="165"/>
    </location>
</feature>
<evidence type="ECO:0000256" key="9">
    <source>
        <dbReference type="ARBA" id="ARBA00023136"/>
    </source>
</evidence>
<keyword evidence="6 12" id="KW-0552">Olfaction</keyword>
<dbReference type="GO" id="GO:0004930">
    <property type="term" value="F:G protein-coupled receptor activity"/>
    <property type="evidence" value="ECO:0007669"/>
    <property type="project" value="UniProtKB-KW"/>
</dbReference>
<feature type="transmembrane region" description="Helical" evidence="12">
    <location>
        <begin position="274"/>
        <end position="295"/>
    </location>
</feature>
<dbReference type="GO" id="GO:0005886">
    <property type="term" value="C:plasma membrane"/>
    <property type="evidence" value="ECO:0007669"/>
    <property type="project" value="UniProtKB-SubCell"/>
</dbReference>
<keyword evidence="9 12" id="KW-0472">Membrane</keyword>
<evidence type="ECO:0000256" key="6">
    <source>
        <dbReference type="ARBA" id="ARBA00022725"/>
    </source>
</evidence>
<comment type="function">
    <text evidence="1">Odorant receptor.</text>
</comment>
<comment type="similarity">
    <text evidence="11">Belongs to the G-protein coupled receptor 1 family.</text>
</comment>
<evidence type="ECO:0000256" key="5">
    <source>
        <dbReference type="ARBA" id="ARBA00022692"/>
    </source>
</evidence>
<accession>A0A8C4KY16</accession>
<keyword evidence="7 12" id="KW-1133">Transmembrane helix</keyword>
<evidence type="ECO:0000256" key="3">
    <source>
        <dbReference type="ARBA" id="ARBA00004141"/>
    </source>
</evidence>
<proteinExistence type="inferred from homology"/>
<dbReference type="PANTHER" id="PTHR26450">
    <property type="entry name" value="OLFACTORY RECEPTOR 56B1-RELATED"/>
    <property type="match status" value="1"/>
</dbReference>
<keyword evidence="11" id="KW-0675">Receptor</keyword>
<keyword evidence="4 12" id="KW-0716">Sensory transduction</keyword>
<dbReference type="InterPro" id="IPR017452">
    <property type="entry name" value="GPCR_Rhodpsn_7TM"/>
</dbReference>
<comment type="function">
    <text evidence="2">Putative odorant or sperm cell receptor.</text>
</comment>
<keyword evidence="5 11" id="KW-0812">Transmembrane</keyword>
<protein>
    <recommendedName>
        <fullName evidence="12">Olfactory receptor</fullName>
    </recommendedName>
</protein>
<evidence type="ECO:0000256" key="2">
    <source>
        <dbReference type="ARBA" id="ARBA00003929"/>
    </source>
</evidence>
<name>A0A8C4KY16_EQUAS</name>
<dbReference type="GO" id="GO:0004984">
    <property type="term" value="F:olfactory receptor activity"/>
    <property type="evidence" value="ECO:0007669"/>
    <property type="project" value="InterPro"/>
</dbReference>
<feature type="transmembrane region" description="Helical" evidence="12">
    <location>
        <begin position="63"/>
        <end position="89"/>
    </location>
</feature>
<reference evidence="14" key="1">
    <citation type="submission" date="2023-03" db="UniProtKB">
        <authorList>
            <consortium name="Ensembl"/>
        </authorList>
    </citation>
    <scope>IDENTIFICATION</scope>
</reference>
<dbReference type="Pfam" id="PF13853">
    <property type="entry name" value="7tm_4"/>
    <property type="match status" value="1"/>
</dbReference>
<evidence type="ECO:0000256" key="4">
    <source>
        <dbReference type="ARBA" id="ARBA00022606"/>
    </source>
</evidence>
<comment type="subcellular location">
    <subcellularLocation>
        <location evidence="12">Cell membrane</location>
        <topology evidence="12">Multi-pass membrane protein</topology>
    </subcellularLocation>
    <subcellularLocation>
        <location evidence="3">Membrane</location>
        <topology evidence="3">Multi-pass membrane protein</topology>
    </subcellularLocation>
</comment>
<dbReference type="PROSITE" id="PS00237">
    <property type="entry name" value="G_PROTEIN_RECEP_F1_1"/>
    <property type="match status" value="1"/>
</dbReference>
<evidence type="ECO:0000256" key="10">
    <source>
        <dbReference type="ARBA" id="ARBA00023224"/>
    </source>
</evidence>
<dbReference type="PRINTS" id="PR00237">
    <property type="entry name" value="GPCRRHODOPSN"/>
</dbReference>
<dbReference type="PROSITE" id="PS50262">
    <property type="entry name" value="G_PROTEIN_RECEP_F1_2"/>
    <property type="match status" value="1"/>
</dbReference>
<organism evidence="14">
    <name type="scientific">Equus asinus asinus</name>
    <dbReference type="NCBI Taxonomy" id="83772"/>
    <lineage>
        <taxon>Eukaryota</taxon>
        <taxon>Metazoa</taxon>
        <taxon>Chordata</taxon>
        <taxon>Craniata</taxon>
        <taxon>Vertebrata</taxon>
        <taxon>Euteleostomi</taxon>
        <taxon>Mammalia</taxon>
        <taxon>Eutheria</taxon>
        <taxon>Laurasiatheria</taxon>
        <taxon>Perissodactyla</taxon>
        <taxon>Equidae</taxon>
        <taxon>Equus</taxon>
    </lineage>
</organism>
<dbReference type="OMA" id="HMPQISF"/>
<dbReference type="InterPro" id="IPR050402">
    <property type="entry name" value="OR51/52/56-like"/>
</dbReference>
<dbReference type="Gene3D" id="1.20.1070.10">
    <property type="entry name" value="Rhodopsin 7-helix transmembrane proteins"/>
    <property type="match status" value="1"/>
</dbReference>